<evidence type="ECO:0000313" key="6">
    <source>
        <dbReference type="Proteomes" id="UP000229166"/>
    </source>
</evidence>
<dbReference type="Pfam" id="PF00572">
    <property type="entry name" value="Ribosomal_L13"/>
    <property type="match status" value="1"/>
</dbReference>
<reference evidence="6" key="1">
    <citation type="submission" date="2017-09" db="EMBL/GenBank/DDBJ databases">
        <title>Depth-based differentiation of microbial function through sediment-hosted aquifers and enrichment of novel symbionts in the deep terrestrial subsurface.</title>
        <authorList>
            <person name="Probst A.J."/>
            <person name="Ladd B."/>
            <person name="Jarett J.K."/>
            <person name="Geller-Mcgrath D.E."/>
            <person name="Sieber C.M.K."/>
            <person name="Emerson J.B."/>
            <person name="Anantharaman K."/>
            <person name="Thomas B.C."/>
            <person name="Malmstrom R."/>
            <person name="Stieglmeier M."/>
            <person name="Klingl A."/>
            <person name="Woyke T."/>
            <person name="Ryan C.M."/>
            <person name="Banfield J.F."/>
        </authorList>
    </citation>
    <scope>NUCLEOTIDE SEQUENCE [LARGE SCALE GENOMIC DNA]</scope>
</reference>
<dbReference type="PIRSF" id="PIRSF002181">
    <property type="entry name" value="Ribosomal_L13"/>
    <property type="match status" value="1"/>
</dbReference>
<comment type="function">
    <text evidence="4">This protein is one of the early assembly proteins of the 50S ribosomal subunit, although it is not seen to bind rRNA by itself. It is important during the early stages of 50S assembly.</text>
</comment>
<dbReference type="Proteomes" id="UP000229166">
    <property type="component" value="Unassembled WGS sequence"/>
</dbReference>
<organism evidence="5 6">
    <name type="scientific">Candidatus Nealsonbacteria bacterium CG_4_10_14_0_2_um_filter_40_15</name>
    <dbReference type="NCBI Taxonomy" id="1974682"/>
    <lineage>
        <taxon>Bacteria</taxon>
        <taxon>Candidatus Nealsoniibacteriota</taxon>
    </lineage>
</organism>
<evidence type="ECO:0000313" key="5">
    <source>
        <dbReference type="EMBL" id="PIZ87182.1"/>
    </source>
</evidence>
<dbReference type="InterPro" id="IPR036899">
    <property type="entry name" value="Ribosomal_uL13_sf"/>
</dbReference>
<gene>
    <name evidence="4 5" type="primary">rplM</name>
    <name evidence="5" type="ORF">COX92_01770</name>
</gene>
<keyword evidence="2 4" id="KW-0689">Ribosomal protein</keyword>
<dbReference type="GO" id="GO:0006412">
    <property type="term" value="P:translation"/>
    <property type="evidence" value="ECO:0007669"/>
    <property type="project" value="UniProtKB-UniRule"/>
</dbReference>
<dbReference type="GO" id="GO:1990904">
    <property type="term" value="C:ribonucleoprotein complex"/>
    <property type="evidence" value="ECO:0007669"/>
    <property type="project" value="UniProtKB-KW"/>
</dbReference>
<dbReference type="GO" id="GO:0003735">
    <property type="term" value="F:structural constituent of ribosome"/>
    <property type="evidence" value="ECO:0007669"/>
    <property type="project" value="InterPro"/>
</dbReference>
<dbReference type="GO" id="GO:0003729">
    <property type="term" value="F:mRNA binding"/>
    <property type="evidence" value="ECO:0007669"/>
    <property type="project" value="TreeGrafter"/>
</dbReference>
<dbReference type="GO" id="GO:0017148">
    <property type="term" value="P:negative regulation of translation"/>
    <property type="evidence" value="ECO:0007669"/>
    <property type="project" value="TreeGrafter"/>
</dbReference>
<dbReference type="InterPro" id="IPR005822">
    <property type="entry name" value="Ribosomal_uL13"/>
</dbReference>
<dbReference type="NCBIfam" id="TIGR01066">
    <property type="entry name" value="rplM_bact"/>
    <property type="match status" value="1"/>
</dbReference>
<dbReference type="Gene3D" id="3.90.1180.10">
    <property type="entry name" value="Ribosomal protein L13"/>
    <property type="match status" value="1"/>
</dbReference>
<evidence type="ECO:0000256" key="2">
    <source>
        <dbReference type="ARBA" id="ARBA00022980"/>
    </source>
</evidence>
<evidence type="ECO:0000256" key="4">
    <source>
        <dbReference type="HAMAP-Rule" id="MF_01366"/>
    </source>
</evidence>
<dbReference type="SUPFAM" id="SSF52161">
    <property type="entry name" value="Ribosomal protein L13"/>
    <property type="match status" value="1"/>
</dbReference>
<comment type="similarity">
    <text evidence="1 4">Belongs to the universal ribosomal protein uL13 family.</text>
</comment>
<dbReference type="CDD" id="cd00392">
    <property type="entry name" value="Ribosomal_L13"/>
    <property type="match status" value="1"/>
</dbReference>
<proteinExistence type="inferred from homology"/>
<dbReference type="EMBL" id="PFOZ01000034">
    <property type="protein sequence ID" value="PIZ87182.1"/>
    <property type="molecule type" value="Genomic_DNA"/>
</dbReference>
<dbReference type="HAMAP" id="MF_01366">
    <property type="entry name" value="Ribosomal_uL13"/>
    <property type="match status" value="1"/>
</dbReference>
<comment type="subunit">
    <text evidence="4">Part of the 50S ribosomal subunit.</text>
</comment>
<dbReference type="GO" id="GO:0005840">
    <property type="term" value="C:ribosome"/>
    <property type="evidence" value="ECO:0007669"/>
    <property type="project" value="UniProtKB-KW"/>
</dbReference>
<sequence>MEPKTHTIDATGRILGRLAAEITILLRGKNKPEFVPYKDVGDFVTVKNAGKMKFTGKKLEQKKYFRHSKYLGGVKEIPLKKLFSENPAEVLRKAVYGMLPRNKLRAKMMRKLKIEK</sequence>
<evidence type="ECO:0000256" key="1">
    <source>
        <dbReference type="ARBA" id="ARBA00006227"/>
    </source>
</evidence>
<protein>
    <recommendedName>
        <fullName evidence="4">Large ribosomal subunit protein uL13</fullName>
    </recommendedName>
</protein>
<comment type="caution">
    <text evidence="5">The sequence shown here is derived from an EMBL/GenBank/DDBJ whole genome shotgun (WGS) entry which is preliminary data.</text>
</comment>
<evidence type="ECO:0000256" key="3">
    <source>
        <dbReference type="ARBA" id="ARBA00023274"/>
    </source>
</evidence>
<dbReference type="PANTHER" id="PTHR11545:SF2">
    <property type="entry name" value="LARGE RIBOSOMAL SUBUNIT PROTEIN UL13M"/>
    <property type="match status" value="1"/>
</dbReference>
<accession>A0A2M7UUB8</accession>
<name>A0A2M7UUB8_9BACT</name>
<dbReference type="AlphaFoldDB" id="A0A2M7UUB8"/>
<keyword evidence="3 4" id="KW-0687">Ribonucleoprotein</keyword>
<dbReference type="InterPro" id="IPR005823">
    <property type="entry name" value="Ribosomal_uL13_bac-type"/>
</dbReference>
<dbReference type="PANTHER" id="PTHR11545">
    <property type="entry name" value="RIBOSOMAL PROTEIN L13"/>
    <property type="match status" value="1"/>
</dbReference>